<evidence type="ECO:0000256" key="1">
    <source>
        <dbReference type="SAM" id="MobiDB-lite"/>
    </source>
</evidence>
<name>A0ABW2A4V3_9GAMM</name>
<reference evidence="3" key="1">
    <citation type="journal article" date="2019" name="Int. J. Syst. Evol. Microbiol.">
        <title>The Global Catalogue of Microorganisms (GCM) 10K type strain sequencing project: providing services to taxonomists for standard genome sequencing and annotation.</title>
        <authorList>
            <consortium name="The Broad Institute Genomics Platform"/>
            <consortium name="The Broad Institute Genome Sequencing Center for Infectious Disease"/>
            <person name="Wu L."/>
            <person name="Ma J."/>
        </authorList>
    </citation>
    <scope>NUCLEOTIDE SEQUENCE [LARGE SCALE GENOMIC DNA]</scope>
    <source>
        <strain evidence="3">NBRC 111756</strain>
    </source>
</reference>
<evidence type="ECO:0000313" key="3">
    <source>
        <dbReference type="Proteomes" id="UP001596422"/>
    </source>
</evidence>
<accession>A0ABW2A4V3</accession>
<dbReference type="EMBL" id="JBHSWE010000001">
    <property type="protein sequence ID" value="MFC6672560.1"/>
    <property type="molecule type" value="Genomic_DNA"/>
</dbReference>
<proteinExistence type="predicted"/>
<gene>
    <name evidence="2" type="ORF">ACFQDL_22675</name>
</gene>
<feature type="region of interest" description="Disordered" evidence="1">
    <location>
        <begin position="19"/>
        <end position="52"/>
    </location>
</feature>
<feature type="region of interest" description="Disordered" evidence="1">
    <location>
        <begin position="102"/>
        <end position="121"/>
    </location>
</feature>
<keyword evidence="3" id="KW-1185">Reference proteome</keyword>
<comment type="caution">
    <text evidence="2">The sequence shown here is derived from an EMBL/GenBank/DDBJ whole genome shotgun (WGS) entry which is preliminary data.</text>
</comment>
<sequence>MLALLLLAGCNTANIQSTAPEPEAVAEQAPAATDNAPPSSGSTSASAEPATGAETLSAGLEQLANRLTLVQEQLIQLKARSAELGQQSQQVLARLQMLTEPAAAPADETDREHPVPAQGDQSAALGGLIDQLGMIANELSVGGAGDAFRIVATYTATGEWILIRFDRFSGETWLADQGGWKPLIDIESTPSSEYDVVLERAEKDVKGYAAARLDKRSGETWWLNKDSWQKFD</sequence>
<dbReference type="RefSeq" id="WP_379910998.1">
    <property type="nucleotide sequence ID" value="NZ_JBHSWE010000001.1"/>
</dbReference>
<dbReference type="Proteomes" id="UP001596422">
    <property type="component" value="Unassembled WGS sequence"/>
</dbReference>
<organism evidence="2 3">
    <name type="scientific">Marinobacterium aestuariivivens</name>
    <dbReference type="NCBI Taxonomy" id="1698799"/>
    <lineage>
        <taxon>Bacteria</taxon>
        <taxon>Pseudomonadati</taxon>
        <taxon>Pseudomonadota</taxon>
        <taxon>Gammaproteobacteria</taxon>
        <taxon>Oceanospirillales</taxon>
        <taxon>Oceanospirillaceae</taxon>
        <taxon>Marinobacterium</taxon>
    </lineage>
</organism>
<protein>
    <submittedName>
        <fullName evidence="2">Uncharacterized protein</fullName>
    </submittedName>
</protein>
<evidence type="ECO:0000313" key="2">
    <source>
        <dbReference type="EMBL" id="MFC6672560.1"/>
    </source>
</evidence>